<dbReference type="Pfam" id="PF00172">
    <property type="entry name" value="Zn_clus"/>
    <property type="match status" value="1"/>
</dbReference>
<evidence type="ECO:0000259" key="7">
    <source>
        <dbReference type="PROSITE" id="PS50048"/>
    </source>
</evidence>
<dbReference type="EMBL" id="CP141884">
    <property type="protein sequence ID" value="WRT66138.1"/>
    <property type="molecule type" value="Genomic_DNA"/>
</dbReference>
<evidence type="ECO:0000256" key="6">
    <source>
        <dbReference type="SAM" id="MobiDB-lite"/>
    </source>
</evidence>
<dbReference type="CDD" id="cd00067">
    <property type="entry name" value="GAL4"/>
    <property type="match status" value="1"/>
</dbReference>
<dbReference type="InterPro" id="IPR001138">
    <property type="entry name" value="Zn2Cys6_DnaBD"/>
</dbReference>
<feature type="domain" description="Zn(2)-C6 fungal-type" evidence="7">
    <location>
        <begin position="177"/>
        <end position="207"/>
    </location>
</feature>
<keyword evidence="4" id="KW-0804">Transcription</keyword>
<dbReference type="PROSITE" id="PS50048">
    <property type="entry name" value="ZN2_CY6_FUNGAL_2"/>
    <property type="match status" value="1"/>
</dbReference>
<name>A0ABZ1CWK4_9TREE</name>
<evidence type="ECO:0000313" key="8">
    <source>
        <dbReference type="EMBL" id="WRT66138.1"/>
    </source>
</evidence>
<evidence type="ECO:0000256" key="2">
    <source>
        <dbReference type="ARBA" id="ARBA00022723"/>
    </source>
</evidence>
<evidence type="ECO:0000256" key="1">
    <source>
        <dbReference type="ARBA" id="ARBA00004123"/>
    </source>
</evidence>
<feature type="compositionally biased region" description="Polar residues" evidence="6">
    <location>
        <begin position="81"/>
        <end position="95"/>
    </location>
</feature>
<keyword evidence="2" id="KW-0479">Metal-binding</keyword>
<comment type="subcellular location">
    <subcellularLocation>
        <location evidence="1">Nucleus</location>
    </subcellularLocation>
</comment>
<sequence length="808" mass="89102">MTRSYHPVYDSVLGRMGNSPPPTENTFQDDPSFLSQLDPSRLNEANTEAALQNLFGEAVASASNQNDHGDDLNMGNENDHTPTLASHQDIQAQDQNVHHDHGQTETQASTIESLPIPTPPPANVNQNHKQLDPSLIDPDLVDTENENENGNSPKIASSTGTKRKATSRANMLARGAACEFCKKRKLKCSAEVPTCTNCYKVGKECVYSQKKQRSRVRVLEDRLQELEKRLDQNNNSPSNINTGDRSDLPDNDMNSGVQGQQQQDQHAENGEDNISNSMYDNEFSALSSFDLGFGLTSTTSDKAEPDLMTLADAAAADTSVETDSWEGLPPDIVVAEILKAVMGSNNEKSVGEKIVSHLIQLYVAGPSIPNLHDAISPSTLLSRLANKTDKPVHPTLLFSLLPFLIPLSPSPTLQDPSITSRLITHARAQHAQAITNPDHRILDLVAASTLRAYQSYTQAKYFEGWTETSSATGMTYASGLSKLGHVGERFVVNREIHGRKERLEKEKKLRLVLTKGMVVPPPQDKAELGERIRLFWFAYMNDRGGSIGWGWPSSFNDDEITTPWPKDEYETDESMLDNRTITDFMNSTVPDDASKDSILASHCKAMTLFYHAKRLFDTSPSISTPDRTLRLLRLTKGYMATLPPMQHTTASEIAISQGPRNQVSISLYATLCILHAKEEIDSPPGAGKEYFDKSIVAAGKMLDIVDITQSNGDVELLGLDISSAVLFHLVGRLMTKYAERISLSPLEYENGNDGLISDLNSKKESFSKALFTLGKKQRFANVASQLLYNISLGSEFKSGEYERPDNMP</sequence>
<dbReference type="InterPro" id="IPR036864">
    <property type="entry name" value="Zn2-C6_fun-type_DNA-bd_sf"/>
</dbReference>
<feature type="region of interest" description="Disordered" evidence="6">
    <location>
        <begin position="228"/>
        <end position="277"/>
    </location>
</feature>
<keyword evidence="9" id="KW-1185">Reference proteome</keyword>
<dbReference type="InterPro" id="IPR050815">
    <property type="entry name" value="TF_fung"/>
</dbReference>
<feature type="compositionally biased region" description="Polar residues" evidence="6">
    <location>
        <begin position="232"/>
        <end position="243"/>
    </location>
</feature>
<dbReference type="RefSeq" id="XP_062790878.1">
    <property type="nucleotide sequence ID" value="XM_062934827.1"/>
</dbReference>
<dbReference type="PANTHER" id="PTHR47338">
    <property type="entry name" value="ZN(II)2CYS6 TRANSCRIPTION FACTOR (EUROFUNG)-RELATED"/>
    <property type="match status" value="1"/>
</dbReference>
<dbReference type="SMART" id="SM00906">
    <property type="entry name" value="Fungal_trans"/>
    <property type="match status" value="1"/>
</dbReference>
<keyword evidence="3" id="KW-0805">Transcription regulation</keyword>
<accession>A0ABZ1CWK4</accession>
<dbReference type="InterPro" id="IPR007219">
    <property type="entry name" value="XnlR_reg_dom"/>
</dbReference>
<gene>
    <name evidence="8" type="ORF">IL334_003091</name>
</gene>
<evidence type="ECO:0000256" key="4">
    <source>
        <dbReference type="ARBA" id="ARBA00023163"/>
    </source>
</evidence>
<evidence type="ECO:0000256" key="5">
    <source>
        <dbReference type="ARBA" id="ARBA00023242"/>
    </source>
</evidence>
<evidence type="ECO:0000313" key="9">
    <source>
        <dbReference type="Proteomes" id="UP001329825"/>
    </source>
</evidence>
<reference evidence="8 9" key="1">
    <citation type="submission" date="2024-01" db="EMBL/GenBank/DDBJ databases">
        <title>Comparative genomics of Cryptococcus and Kwoniella reveals pathogenesis evolution and contrasting modes of karyotype evolution via chromosome fusion or intercentromeric recombination.</title>
        <authorList>
            <person name="Coelho M.A."/>
            <person name="David-Palma M."/>
            <person name="Shea T."/>
            <person name="Bowers K."/>
            <person name="McGinley-Smith S."/>
            <person name="Mohammad A.W."/>
            <person name="Gnirke A."/>
            <person name="Yurkov A.M."/>
            <person name="Nowrousian M."/>
            <person name="Sun S."/>
            <person name="Cuomo C.A."/>
            <person name="Heitman J."/>
        </authorList>
    </citation>
    <scope>NUCLEOTIDE SEQUENCE [LARGE SCALE GENOMIC DNA]</scope>
    <source>
        <strain evidence="8">CBS 11374</strain>
    </source>
</reference>
<proteinExistence type="predicted"/>
<dbReference type="SUPFAM" id="SSF57701">
    <property type="entry name" value="Zn2/Cys6 DNA-binding domain"/>
    <property type="match status" value="1"/>
</dbReference>
<feature type="compositionally biased region" description="Polar residues" evidence="6">
    <location>
        <begin position="148"/>
        <end position="160"/>
    </location>
</feature>
<dbReference type="PROSITE" id="PS00463">
    <property type="entry name" value="ZN2_CY6_FUNGAL_1"/>
    <property type="match status" value="1"/>
</dbReference>
<dbReference type="Proteomes" id="UP001329825">
    <property type="component" value="Chromosome 4"/>
</dbReference>
<protein>
    <recommendedName>
        <fullName evidence="7">Zn(2)-C6 fungal-type domain-containing protein</fullName>
    </recommendedName>
</protein>
<keyword evidence="5" id="KW-0539">Nucleus</keyword>
<evidence type="ECO:0000256" key="3">
    <source>
        <dbReference type="ARBA" id="ARBA00023015"/>
    </source>
</evidence>
<dbReference type="GeneID" id="87955222"/>
<feature type="region of interest" description="Disordered" evidence="6">
    <location>
        <begin position="63"/>
        <end position="164"/>
    </location>
</feature>
<dbReference type="SMART" id="SM00066">
    <property type="entry name" value="GAL4"/>
    <property type="match status" value="1"/>
</dbReference>
<organism evidence="8 9">
    <name type="scientific">Kwoniella shivajii</name>
    <dbReference type="NCBI Taxonomy" id="564305"/>
    <lineage>
        <taxon>Eukaryota</taxon>
        <taxon>Fungi</taxon>
        <taxon>Dikarya</taxon>
        <taxon>Basidiomycota</taxon>
        <taxon>Agaricomycotina</taxon>
        <taxon>Tremellomycetes</taxon>
        <taxon>Tremellales</taxon>
        <taxon>Cryptococcaceae</taxon>
        <taxon>Kwoniella</taxon>
    </lineage>
</organism>
<dbReference type="CDD" id="cd12148">
    <property type="entry name" value="fungal_TF_MHR"/>
    <property type="match status" value="1"/>
</dbReference>
<feature type="region of interest" description="Disordered" evidence="6">
    <location>
        <begin position="1"/>
        <end position="31"/>
    </location>
</feature>
<dbReference type="PANTHER" id="PTHR47338:SF29">
    <property type="entry name" value="ZN(2)-C6 FUNGAL-TYPE DOMAIN-CONTAINING PROTEIN"/>
    <property type="match status" value="1"/>
</dbReference>
<dbReference type="Gene3D" id="4.10.240.10">
    <property type="entry name" value="Zn(2)-C6 fungal-type DNA-binding domain"/>
    <property type="match status" value="1"/>
</dbReference>